<dbReference type="PANTHER" id="PTHR44196">
    <property type="entry name" value="DEHYDROGENASE/REDUCTASE SDR FAMILY MEMBER 7B"/>
    <property type="match status" value="1"/>
</dbReference>
<accession>A0A916DRQ6</accession>
<dbReference type="RefSeq" id="WP_264792048.1">
    <property type="nucleotide sequence ID" value="NZ_AP026867.1"/>
</dbReference>
<evidence type="ECO:0000256" key="1">
    <source>
        <dbReference type="ARBA" id="ARBA00006484"/>
    </source>
</evidence>
<dbReference type="SUPFAM" id="SSF51735">
    <property type="entry name" value="NAD(P)-binding Rossmann-fold domains"/>
    <property type="match status" value="1"/>
</dbReference>
<dbReference type="AlphaFoldDB" id="A0A916DRQ6"/>
<dbReference type="PANTHER" id="PTHR44196:SF1">
    <property type="entry name" value="DEHYDROGENASE_REDUCTASE SDR FAMILY MEMBER 7B"/>
    <property type="match status" value="1"/>
</dbReference>
<dbReference type="InterPro" id="IPR036291">
    <property type="entry name" value="NAD(P)-bd_dom_sf"/>
</dbReference>
<evidence type="ECO:0000256" key="2">
    <source>
        <dbReference type="ARBA" id="ARBA00023002"/>
    </source>
</evidence>
<gene>
    <name evidence="4" type="ORF">AsAng_0014890</name>
</gene>
<evidence type="ECO:0000313" key="5">
    <source>
        <dbReference type="Proteomes" id="UP001060919"/>
    </source>
</evidence>
<dbReference type="GO" id="GO:0016491">
    <property type="term" value="F:oxidoreductase activity"/>
    <property type="evidence" value="ECO:0007669"/>
    <property type="project" value="UniProtKB-KW"/>
</dbReference>
<dbReference type="KEGG" id="aup:AsAng_0014890"/>
<dbReference type="EMBL" id="AP026867">
    <property type="protein sequence ID" value="BDS10780.1"/>
    <property type="molecule type" value="Genomic_DNA"/>
</dbReference>
<evidence type="ECO:0000256" key="3">
    <source>
        <dbReference type="RuleBase" id="RU000363"/>
    </source>
</evidence>
<comment type="similarity">
    <text evidence="1 3">Belongs to the short-chain dehydrogenases/reductases (SDR) family.</text>
</comment>
<dbReference type="Pfam" id="PF00106">
    <property type="entry name" value="adh_short"/>
    <property type="match status" value="1"/>
</dbReference>
<sequence length="265" mass="28859">MVLQNKRILITGGSSGIGKATAIELAKQGAIIILQARNVDKLKAAATEISLLGAKVHYYSTDLTTAEAVEASANTIIQEVGLPDIVINSAGSGDWLSLKEATPKHYETTMASPYLATAFTCKVFYDKMQARGSGHFIIINSVASYFSFPAATGYTAARWAMLGFAKSLQADLYASKFNVSLVTLGKVSSPYFTNNPTSEERIPKISDYLVSTMSEEYSGKVIAKVAQFPKQETIKPFMLAILVRLNRFIPGLFAWLMRLTAYKAK</sequence>
<evidence type="ECO:0000313" key="4">
    <source>
        <dbReference type="EMBL" id="BDS10780.1"/>
    </source>
</evidence>
<dbReference type="InterPro" id="IPR002347">
    <property type="entry name" value="SDR_fam"/>
</dbReference>
<keyword evidence="2" id="KW-0560">Oxidoreductase</keyword>
<name>A0A916DRQ6_9BACT</name>
<organism evidence="4 5">
    <name type="scientific">Aureispira anguillae</name>
    <dbReference type="NCBI Taxonomy" id="2864201"/>
    <lineage>
        <taxon>Bacteria</taxon>
        <taxon>Pseudomonadati</taxon>
        <taxon>Bacteroidota</taxon>
        <taxon>Saprospiria</taxon>
        <taxon>Saprospirales</taxon>
        <taxon>Saprospiraceae</taxon>
        <taxon>Aureispira</taxon>
    </lineage>
</organism>
<dbReference type="GO" id="GO:0016020">
    <property type="term" value="C:membrane"/>
    <property type="evidence" value="ECO:0007669"/>
    <property type="project" value="TreeGrafter"/>
</dbReference>
<reference evidence="4" key="1">
    <citation type="submission" date="2022-09" db="EMBL/GenBank/DDBJ databases">
        <title>Aureispira anguillicida sp. nov., isolated from Leptocephalus of Japanese eel Anguilla japonica.</title>
        <authorList>
            <person name="Yuasa K."/>
            <person name="Mekata T."/>
            <person name="Ikunari K."/>
        </authorList>
    </citation>
    <scope>NUCLEOTIDE SEQUENCE</scope>
    <source>
        <strain evidence="4">EL160426</strain>
    </source>
</reference>
<proteinExistence type="inferred from homology"/>
<dbReference type="Proteomes" id="UP001060919">
    <property type="component" value="Chromosome"/>
</dbReference>
<protein>
    <submittedName>
        <fullName evidence="4">SDR family NAD(P)-dependent oxidoreductase</fullName>
    </submittedName>
</protein>
<dbReference type="Gene3D" id="3.40.50.720">
    <property type="entry name" value="NAD(P)-binding Rossmann-like Domain"/>
    <property type="match status" value="1"/>
</dbReference>
<keyword evidence="5" id="KW-1185">Reference proteome</keyword>
<dbReference type="PRINTS" id="PR00081">
    <property type="entry name" value="GDHRDH"/>
</dbReference>
<dbReference type="PRINTS" id="PR00080">
    <property type="entry name" value="SDRFAMILY"/>
</dbReference>